<reference evidence="8" key="2">
    <citation type="submission" date="2015-04" db="EMBL/GenBank/DDBJ databases">
        <authorList>
            <person name="Wilson R.K."/>
            <person name="Warren W."/>
            <person name="Dotson E."/>
            <person name="Oliveira P.L."/>
        </authorList>
    </citation>
    <scope>NUCLEOTIDE SEQUENCE</scope>
</reference>
<evidence type="ECO:0000313" key="8">
    <source>
        <dbReference type="Proteomes" id="UP000015103"/>
    </source>
</evidence>
<keyword evidence="2" id="KW-0964">Secreted</keyword>
<dbReference type="Proteomes" id="UP000015103">
    <property type="component" value="Unassembled WGS sequence"/>
</dbReference>
<proteinExistence type="evidence at transcript level"/>
<protein>
    <submittedName>
        <fullName evidence="6 7">Putative lipocalin</fullName>
    </submittedName>
</protein>
<evidence type="ECO:0000256" key="2">
    <source>
        <dbReference type="ARBA" id="ARBA00022525"/>
    </source>
</evidence>
<keyword evidence="8" id="KW-1185">Reference proteome</keyword>
<evidence type="ECO:0000313" key="7">
    <source>
        <dbReference type="EnsemblMetazoa" id="RPRC000347-PA"/>
    </source>
</evidence>
<evidence type="ECO:0000256" key="1">
    <source>
        <dbReference type="ARBA" id="ARBA00004613"/>
    </source>
</evidence>
<dbReference type="SUPFAM" id="SSF50814">
    <property type="entry name" value="Lipocalins"/>
    <property type="match status" value="1"/>
</dbReference>
<dbReference type="EMBL" id="GAHY01001931">
    <property type="protein sequence ID" value="JAA75579.1"/>
    <property type="molecule type" value="mRNA"/>
</dbReference>
<feature type="chain" id="PRO_5014108761" evidence="5">
    <location>
        <begin position="19"/>
        <end position="178"/>
    </location>
</feature>
<organism evidence="6">
    <name type="scientific">Rhodnius prolixus</name>
    <name type="common">Triatomid bug</name>
    <dbReference type="NCBI Taxonomy" id="13249"/>
    <lineage>
        <taxon>Eukaryota</taxon>
        <taxon>Metazoa</taxon>
        <taxon>Ecdysozoa</taxon>
        <taxon>Arthropoda</taxon>
        <taxon>Hexapoda</taxon>
        <taxon>Insecta</taxon>
        <taxon>Pterygota</taxon>
        <taxon>Neoptera</taxon>
        <taxon>Paraneoptera</taxon>
        <taxon>Hemiptera</taxon>
        <taxon>Heteroptera</taxon>
        <taxon>Panheteroptera</taxon>
        <taxon>Cimicomorpha</taxon>
        <taxon>Reduviidae</taxon>
        <taxon>Triatominae</taxon>
        <taxon>Rhodnius</taxon>
    </lineage>
</organism>
<dbReference type="GO" id="GO:0030682">
    <property type="term" value="P:symbiont-mediated perturbation of host defenses"/>
    <property type="evidence" value="ECO:0007669"/>
    <property type="project" value="InterPro"/>
</dbReference>
<dbReference type="GO" id="GO:0005576">
    <property type="term" value="C:extracellular region"/>
    <property type="evidence" value="ECO:0007669"/>
    <property type="project" value="UniProtKB-SubCell"/>
</dbReference>
<reference evidence="6" key="1">
    <citation type="submission" date="2013-04" db="EMBL/GenBank/DDBJ databases">
        <title>An insight into the transcriptome of the digestive tract of the blood sucking bug, Rhodnius prolixus.</title>
        <authorList>
            <person name="Ribeiro J.M.C."/>
            <person name="Genta F.A."/>
            <person name="Sorgine M.H.F."/>
            <person name="Paiva-Silva G.O."/>
            <person name="Majerowicz D."/>
            <person name="Medeiros M."/>
            <person name="Koerich L."/>
            <person name="Terra W.R."/>
            <person name="Ferreira C."/>
            <person name="Pimentel A.C."/>
            <person name="Bisch P.M."/>
            <person name="Diniz M.M.P."/>
            <person name="Nascimento R."/>
            <person name="Salmon D."/>
            <person name="Silber A.M."/>
            <person name="Alves M."/>
            <person name="Oliveira M.F."/>
            <person name="Gondim K.C."/>
            <person name="Silva Neto M.A.C."/>
            <person name="Atella G.C."/>
            <person name="Araujo H."/>
            <person name="Dias F.S."/>
            <person name="Polycarpo C.R."/>
            <person name="Fampa P."/>
            <person name="Melo A.C."/>
            <person name="Tanaka A.S."/>
            <person name="Balczun C."/>
            <person name="Oliveira J.H.M."/>
            <person name="Goncalves R."/>
            <person name="Lazoski C."/>
            <person name="Pereira M.A."/>
            <person name="Rivera-Pomar R."/>
            <person name="Diambra L."/>
            <person name="Schaub G.A."/>
            <person name="Garcia E.S."/>
            <person name="Azambuja P."/>
            <person name="Braz G.R.C."/>
            <person name="Oliveira P.L."/>
        </authorList>
    </citation>
    <scope>NUCLEOTIDE SEQUENCE</scope>
</reference>
<feature type="signal peptide" evidence="5">
    <location>
        <begin position="1"/>
        <end position="18"/>
    </location>
</feature>
<evidence type="ECO:0000256" key="4">
    <source>
        <dbReference type="ARBA" id="ARBA00034121"/>
    </source>
</evidence>
<dbReference type="InterPro" id="IPR012674">
    <property type="entry name" value="Calycin"/>
</dbReference>
<keyword evidence="3 5" id="KW-0732">Signal</keyword>
<reference evidence="7" key="3">
    <citation type="submission" date="2015-05" db="UniProtKB">
        <authorList>
            <consortium name="EnsemblMetazoa"/>
        </authorList>
    </citation>
    <scope>IDENTIFICATION</scope>
</reference>
<comment type="subcellular location">
    <subcellularLocation>
        <location evidence="1">Secreted</location>
    </subcellularLocation>
</comment>
<evidence type="ECO:0000313" key="6">
    <source>
        <dbReference type="EMBL" id="JAA75579.1"/>
    </source>
</evidence>
<accession>R4G376</accession>
<dbReference type="Gene3D" id="2.40.128.20">
    <property type="match status" value="1"/>
</dbReference>
<dbReference type="EnsemblMetazoa" id="RPRC000347-RA">
    <property type="protein sequence ID" value="RPRC000347-PA"/>
    <property type="gene ID" value="RPRC000347"/>
</dbReference>
<dbReference type="InParanoid" id="R4G376"/>
<name>R4G376_RHOPR</name>
<dbReference type="HOGENOM" id="CLU_1500005_0_0_1"/>
<dbReference type="InterPro" id="IPR005657">
    <property type="entry name" value="Triabi/Procalin"/>
</dbReference>
<evidence type="ECO:0000256" key="5">
    <source>
        <dbReference type="SAM" id="SignalP"/>
    </source>
</evidence>
<sequence>MKTLLTLIFLGYLGCTFACYDSMPRPNCKDLENKAKFPFSTESFFSTSWYVTHSKNQVGTPECSKFETSKTFKINLNYQSGGQKVQCTGDNNTMKKYICFDCEGSKNNEFNKFFLVLDADSYYAEYALVYVCNQSGTTTNDNFLVLQRSKSKDLPSGISSVLSKVQLKPNDLKSNNCK</sequence>
<comment type="similarity">
    <text evidence="4">Belongs to the calycin superfamily. Triabin family.</text>
</comment>
<evidence type="ECO:0000256" key="3">
    <source>
        <dbReference type="ARBA" id="ARBA00022729"/>
    </source>
</evidence>
<dbReference type="Pfam" id="PF03973">
    <property type="entry name" value="Triabin"/>
    <property type="match status" value="1"/>
</dbReference>
<dbReference type="EMBL" id="ACPB03024283">
    <property type="status" value="NOT_ANNOTATED_CDS"/>
    <property type="molecule type" value="Genomic_DNA"/>
</dbReference>
<dbReference type="VEuPathDB" id="VectorBase:RPRC000347"/>
<dbReference type="AlphaFoldDB" id="R4G376"/>